<organism evidence="2 3">
    <name type="scientific">Paenibacillus ginsengarvi</name>
    <dbReference type="NCBI Taxonomy" id="400777"/>
    <lineage>
        <taxon>Bacteria</taxon>
        <taxon>Bacillati</taxon>
        <taxon>Bacillota</taxon>
        <taxon>Bacilli</taxon>
        <taxon>Bacillales</taxon>
        <taxon>Paenibacillaceae</taxon>
        <taxon>Paenibacillus</taxon>
    </lineage>
</organism>
<evidence type="ECO:0000259" key="1">
    <source>
        <dbReference type="Pfam" id="PF00144"/>
    </source>
</evidence>
<dbReference type="GO" id="GO:0016787">
    <property type="term" value="F:hydrolase activity"/>
    <property type="evidence" value="ECO:0007669"/>
    <property type="project" value="UniProtKB-KW"/>
</dbReference>
<sequence>MTVHAKRRWRVMIRIHQEACERNARLLDKPFIARVEEGLTPCMSVAVVKGDELVYQLAHGRPTFSPGEGRQIGPETAFNVGSITKVVTSALAVKLMESGVWSVGDPVRRYVTEYPFEDVTLGHLLSHSAGHNKLPGASPARGEMKAYLQGVYASLEREAAPGERALYDTNNQDIVMDMIERVTGEPIAGWARSVLFEPLAMNRTSYDSADYAEGEYVLPCSQDNGMEEMRLDKRAPSGGTGLYSTALDLVKFASLFLTKGRYGGEDVFSEAAIDFMLRESTAGKFAKTPVMFLKTEADRYGCFGDLNSPLAAGHPAFSGCMLMIDPAYDVAAAVVTNSQKLHGHWRNYKLLMNLIMGAVT</sequence>
<dbReference type="SUPFAM" id="SSF56601">
    <property type="entry name" value="beta-lactamase/transpeptidase-like"/>
    <property type="match status" value="1"/>
</dbReference>
<accession>A0A3B0BSQ3</accession>
<dbReference type="InterPro" id="IPR050789">
    <property type="entry name" value="Diverse_Enzym_Activities"/>
</dbReference>
<dbReference type="Gene3D" id="3.40.710.10">
    <property type="entry name" value="DD-peptidase/beta-lactamase superfamily"/>
    <property type="match status" value="1"/>
</dbReference>
<protein>
    <submittedName>
        <fullName evidence="2">Class A beta-lactamase-related serine hydrolase</fullName>
    </submittedName>
</protein>
<keyword evidence="3" id="KW-1185">Reference proteome</keyword>
<comment type="caution">
    <text evidence="2">The sequence shown here is derived from an EMBL/GenBank/DDBJ whole genome shotgun (WGS) entry which is preliminary data.</text>
</comment>
<name>A0A3B0BSQ3_9BACL</name>
<dbReference type="EMBL" id="RBAH01000022">
    <property type="protein sequence ID" value="RKN75870.1"/>
    <property type="molecule type" value="Genomic_DNA"/>
</dbReference>
<reference evidence="2 3" key="1">
    <citation type="journal article" date="2007" name="Int. J. Syst. Evol. Microbiol.">
        <title>Paenibacillus ginsengarvi sp. nov., isolated from soil from ginseng cultivation.</title>
        <authorList>
            <person name="Yoon M.H."/>
            <person name="Ten L.N."/>
            <person name="Im W.T."/>
        </authorList>
    </citation>
    <scope>NUCLEOTIDE SEQUENCE [LARGE SCALE GENOMIC DNA]</scope>
    <source>
        <strain evidence="2 3">KCTC 13059</strain>
    </source>
</reference>
<dbReference type="InterPro" id="IPR001466">
    <property type="entry name" value="Beta-lactam-related"/>
</dbReference>
<dbReference type="InterPro" id="IPR012338">
    <property type="entry name" value="Beta-lactam/transpept-like"/>
</dbReference>
<evidence type="ECO:0000313" key="3">
    <source>
        <dbReference type="Proteomes" id="UP000282311"/>
    </source>
</evidence>
<dbReference type="Proteomes" id="UP000282311">
    <property type="component" value="Unassembled WGS sequence"/>
</dbReference>
<evidence type="ECO:0000313" key="2">
    <source>
        <dbReference type="EMBL" id="RKN75870.1"/>
    </source>
</evidence>
<feature type="domain" description="Beta-lactamase-related" evidence="1">
    <location>
        <begin position="33"/>
        <end position="342"/>
    </location>
</feature>
<dbReference type="AlphaFoldDB" id="A0A3B0BSQ3"/>
<proteinExistence type="predicted"/>
<dbReference type="PANTHER" id="PTHR43283">
    <property type="entry name" value="BETA-LACTAMASE-RELATED"/>
    <property type="match status" value="1"/>
</dbReference>
<dbReference type="Pfam" id="PF00144">
    <property type="entry name" value="Beta-lactamase"/>
    <property type="match status" value="1"/>
</dbReference>
<keyword evidence="2" id="KW-0378">Hydrolase</keyword>
<gene>
    <name evidence="2" type="ORF">D7M11_25535</name>
</gene>